<dbReference type="GO" id="GO:0009307">
    <property type="term" value="P:DNA restriction-modification system"/>
    <property type="evidence" value="ECO:0007669"/>
    <property type="project" value="UniProtKB-KW"/>
</dbReference>
<protein>
    <submittedName>
        <fullName evidence="6">Restriction endonuclease subunit S</fullName>
    </submittedName>
</protein>
<dbReference type="InterPro" id="IPR000055">
    <property type="entry name" value="Restrct_endonuc_typeI_TRD"/>
</dbReference>
<comment type="similarity">
    <text evidence="1">Belongs to the type-I restriction system S methylase family.</text>
</comment>
<keyword evidence="6" id="KW-0378">Hydrolase</keyword>
<dbReference type="Pfam" id="PF01420">
    <property type="entry name" value="Methylase_S"/>
    <property type="match status" value="1"/>
</dbReference>
<dbReference type="Proteomes" id="UP000290172">
    <property type="component" value="Unassembled WGS sequence"/>
</dbReference>
<dbReference type="EMBL" id="PDKJ01000006">
    <property type="protein sequence ID" value="RXJ68280.1"/>
    <property type="molecule type" value="Genomic_DNA"/>
</dbReference>
<keyword evidence="6" id="KW-0255">Endonuclease</keyword>
<dbReference type="GO" id="GO:0003677">
    <property type="term" value="F:DNA binding"/>
    <property type="evidence" value="ECO:0007669"/>
    <property type="project" value="UniProtKB-KW"/>
</dbReference>
<evidence type="ECO:0000313" key="7">
    <source>
        <dbReference type="Proteomes" id="UP000290172"/>
    </source>
</evidence>
<evidence type="ECO:0000313" key="6">
    <source>
        <dbReference type="EMBL" id="RXJ68280.1"/>
    </source>
</evidence>
<keyword evidence="2" id="KW-0680">Restriction system</keyword>
<dbReference type="Gene3D" id="1.10.287.1120">
    <property type="entry name" value="Bipartite methylase S protein"/>
    <property type="match status" value="1"/>
</dbReference>
<dbReference type="AlphaFoldDB" id="A0A4Q0YCW9"/>
<dbReference type="PANTHER" id="PTHR43140:SF1">
    <property type="entry name" value="TYPE I RESTRICTION ENZYME ECOKI SPECIFICITY SUBUNIT"/>
    <property type="match status" value="1"/>
</dbReference>
<dbReference type="InterPro" id="IPR051212">
    <property type="entry name" value="Type-I_RE_S_subunit"/>
</dbReference>
<dbReference type="SUPFAM" id="SSF116734">
    <property type="entry name" value="DNA methylase specificity domain"/>
    <property type="match status" value="2"/>
</dbReference>
<proteinExistence type="inferred from homology"/>
<comment type="caution">
    <text evidence="6">The sequence shown here is derived from an EMBL/GenBank/DDBJ whole genome shotgun (WGS) entry which is preliminary data.</text>
</comment>
<evidence type="ECO:0000256" key="2">
    <source>
        <dbReference type="ARBA" id="ARBA00022747"/>
    </source>
</evidence>
<feature type="domain" description="Type I restriction modification DNA specificity" evidence="5">
    <location>
        <begin position="222"/>
        <end position="401"/>
    </location>
</feature>
<feature type="coiled-coil region" evidence="4">
    <location>
        <begin position="171"/>
        <end position="198"/>
    </location>
</feature>
<dbReference type="Gene3D" id="3.90.220.20">
    <property type="entry name" value="DNA methylase specificity domains"/>
    <property type="match status" value="2"/>
</dbReference>
<accession>A0A4Q0YCW9</accession>
<evidence type="ECO:0000256" key="4">
    <source>
        <dbReference type="SAM" id="Coils"/>
    </source>
</evidence>
<dbReference type="InterPro" id="IPR044946">
    <property type="entry name" value="Restrct_endonuc_typeI_TRD_sf"/>
</dbReference>
<evidence type="ECO:0000259" key="5">
    <source>
        <dbReference type="Pfam" id="PF01420"/>
    </source>
</evidence>
<gene>
    <name evidence="6" type="ORF">CRV08_08490</name>
</gene>
<keyword evidence="6" id="KW-0540">Nuclease</keyword>
<keyword evidence="4" id="KW-0175">Coiled coil</keyword>
<keyword evidence="3" id="KW-0238">DNA-binding</keyword>
<evidence type="ECO:0000256" key="1">
    <source>
        <dbReference type="ARBA" id="ARBA00010923"/>
    </source>
</evidence>
<dbReference type="RefSeq" id="WP_128981072.1">
    <property type="nucleotide sequence ID" value="NZ_PDKJ01000006.1"/>
</dbReference>
<sequence length="422" mass="48401">MIKYDSYKSSGIEWLGEIPSHWDIKKIGQSFFERKEKVSDKDFAPLSVTKKGVVPQLDNAAKSNAGDDRKKVLKGDFVINSRSDRKGSSGVSPLDGSVSLISIVLEPKDLNGKYIHNLLRSYEFTEEFYRNGQGIVADLWSTKYSLMKSIYIPIPPKKEQVGIANFLDKKLEQVDNYISKQKELIELLKEKKSSLINQAVTKGLDSKVEYKESDIAWLGKIPKHWEVKKLKTFCNFINRGLPPNYIEESDYKVVNQATISKGYFDETSIKYHKFNLKNDNRGLLKYNDILIASTGGGVLGKVYLYKENGNYIADSHLTILRDFKQRFIPAYIFFWLSINFDLINGVLSQGSTNQIELQKNWLKNMFFCFPPKKEQKQIVEYIEKESSKIDKVITTKEDEIKLLDEYKQSLISSVVTGKIKVS</sequence>
<dbReference type="GO" id="GO:0004519">
    <property type="term" value="F:endonuclease activity"/>
    <property type="evidence" value="ECO:0007669"/>
    <property type="project" value="UniProtKB-KW"/>
</dbReference>
<evidence type="ECO:0000256" key="3">
    <source>
        <dbReference type="ARBA" id="ARBA00023125"/>
    </source>
</evidence>
<reference evidence="6 7" key="1">
    <citation type="submission" date="2017-10" db="EMBL/GenBank/DDBJ databases">
        <title>Genomics of the genus Arcobacter.</title>
        <authorList>
            <person name="Perez-Cataluna A."/>
            <person name="Figueras M.J."/>
        </authorList>
    </citation>
    <scope>NUCLEOTIDE SEQUENCE [LARGE SCALE GENOMIC DNA]</scope>
    <source>
        <strain evidence="6 7">CECT 8993</strain>
    </source>
</reference>
<dbReference type="PANTHER" id="PTHR43140">
    <property type="entry name" value="TYPE-1 RESTRICTION ENZYME ECOKI SPECIFICITY PROTEIN"/>
    <property type="match status" value="1"/>
</dbReference>
<name>A0A4Q0YCW9_9BACT</name>
<organism evidence="6 7">
    <name type="scientific">Halarcobacter ebronensis</name>
    <dbReference type="NCBI Taxonomy" id="1462615"/>
    <lineage>
        <taxon>Bacteria</taxon>
        <taxon>Pseudomonadati</taxon>
        <taxon>Campylobacterota</taxon>
        <taxon>Epsilonproteobacteria</taxon>
        <taxon>Campylobacterales</taxon>
        <taxon>Arcobacteraceae</taxon>
        <taxon>Halarcobacter</taxon>
    </lineage>
</organism>